<name>A0A0A9FDT5_ARUDO</name>
<accession>A0A0A9FDT5</accession>
<reference evidence="1" key="2">
    <citation type="journal article" date="2015" name="Data Brief">
        <title>Shoot transcriptome of the giant reed, Arundo donax.</title>
        <authorList>
            <person name="Barrero R.A."/>
            <person name="Guerrero F.D."/>
            <person name="Moolhuijzen P."/>
            <person name="Goolsby J.A."/>
            <person name="Tidwell J."/>
            <person name="Bellgard S.E."/>
            <person name="Bellgard M.I."/>
        </authorList>
    </citation>
    <scope>NUCLEOTIDE SEQUENCE</scope>
    <source>
        <tissue evidence="1">Shoot tissue taken approximately 20 cm above the soil surface</tissue>
    </source>
</reference>
<dbReference type="AlphaFoldDB" id="A0A0A9FDT5"/>
<dbReference type="EMBL" id="GBRH01191468">
    <property type="protein sequence ID" value="JAE06428.1"/>
    <property type="molecule type" value="Transcribed_RNA"/>
</dbReference>
<evidence type="ECO:0000313" key="1">
    <source>
        <dbReference type="EMBL" id="JAE06428.1"/>
    </source>
</evidence>
<reference evidence="1" key="1">
    <citation type="submission" date="2014-09" db="EMBL/GenBank/DDBJ databases">
        <authorList>
            <person name="Magalhaes I.L.F."/>
            <person name="Oliveira U."/>
            <person name="Santos F.R."/>
            <person name="Vidigal T.H.D.A."/>
            <person name="Brescovit A.D."/>
            <person name="Santos A.J."/>
        </authorList>
    </citation>
    <scope>NUCLEOTIDE SEQUENCE</scope>
    <source>
        <tissue evidence="1">Shoot tissue taken approximately 20 cm above the soil surface</tissue>
    </source>
</reference>
<protein>
    <submittedName>
        <fullName evidence="1">Uncharacterized protein</fullName>
    </submittedName>
</protein>
<proteinExistence type="predicted"/>
<sequence length="27" mass="3068">MHLTFQAMLFVGHCLTVQRCNVQGVYA</sequence>
<organism evidence="1">
    <name type="scientific">Arundo donax</name>
    <name type="common">Giant reed</name>
    <name type="synonym">Donax arundinaceus</name>
    <dbReference type="NCBI Taxonomy" id="35708"/>
    <lineage>
        <taxon>Eukaryota</taxon>
        <taxon>Viridiplantae</taxon>
        <taxon>Streptophyta</taxon>
        <taxon>Embryophyta</taxon>
        <taxon>Tracheophyta</taxon>
        <taxon>Spermatophyta</taxon>
        <taxon>Magnoliopsida</taxon>
        <taxon>Liliopsida</taxon>
        <taxon>Poales</taxon>
        <taxon>Poaceae</taxon>
        <taxon>PACMAD clade</taxon>
        <taxon>Arundinoideae</taxon>
        <taxon>Arundineae</taxon>
        <taxon>Arundo</taxon>
    </lineage>
</organism>